<dbReference type="HOGENOM" id="CLU_3115817_0_0_6"/>
<name>E0WR74_9ENTR</name>
<accession>E0WR74</accession>
<keyword evidence="2" id="KW-1185">Reference proteome</keyword>
<reference evidence="1" key="1">
    <citation type="journal article" date="2009" name="Environ. Microbiol.">
        <title>Dynamics of genome evolution in facultative symbionts of aphids.</title>
        <authorList>
            <person name="Degnan P.H."/>
            <person name="Leonardo T.E."/>
            <person name="Cass B.N."/>
            <person name="Hurwitz B."/>
            <person name="Stern D."/>
            <person name="Gibbs R.A."/>
            <person name="Richards S."/>
            <person name="Moran N.A."/>
        </authorList>
    </citation>
    <scope>NUCLEOTIDE SEQUENCE [LARGE SCALE GENOMIC DNA]</scope>
    <source>
        <strain evidence="1">LSR1</strain>
    </source>
</reference>
<sequence length="50" mass="5947">MTFVGPIPVCKQQKIIEQQATSFHGENPSSSMQKHEEEFKAKMRKVWPWW</sequence>
<evidence type="ECO:0000313" key="2">
    <source>
        <dbReference type="Proteomes" id="UP000005726"/>
    </source>
</evidence>
<dbReference type="AlphaFoldDB" id="E0WR74"/>
<organism evidence="1 2">
    <name type="scientific">Candidatus Regiella insecticola LSR1</name>
    <dbReference type="NCBI Taxonomy" id="663321"/>
    <lineage>
        <taxon>Bacteria</taxon>
        <taxon>Pseudomonadati</taxon>
        <taxon>Pseudomonadota</taxon>
        <taxon>Gammaproteobacteria</taxon>
        <taxon>Enterobacterales</taxon>
        <taxon>Enterobacteriaceae</taxon>
        <taxon>aphid secondary symbionts</taxon>
        <taxon>Candidatus Regiella</taxon>
    </lineage>
</organism>
<protein>
    <submittedName>
        <fullName evidence="1">Uncharacterized protein</fullName>
    </submittedName>
</protein>
<evidence type="ECO:0000313" key="1">
    <source>
        <dbReference type="EMBL" id="EFL92634.1"/>
    </source>
</evidence>
<dbReference type="EMBL" id="GL379589">
    <property type="protein sequence ID" value="EFL92634.1"/>
    <property type="molecule type" value="Genomic_DNA"/>
</dbReference>
<dbReference type="Proteomes" id="UP000005726">
    <property type="component" value="Unassembled WGS sequence"/>
</dbReference>
<proteinExistence type="predicted"/>
<gene>
    <name evidence="1" type="ORF">REG_0454</name>
</gene>